<comment type="caution">
    <text evidence="2">The sequence shown here is derived from an EMBL/GenBank/DDBJ whole genome shotgun (WGS) entry which is preliminary data.</text>
</comment>
<reference evidence="2" key="2">
    <citation type="journal article" date="2022" name="Proc. Natl. Acad. Sci. U.S.A.">
        <title>Diploid-dominant life cycles characterize the early evolution of Fungi.</title>
        <authorList>
            <person name="Amses K.R."/>
            <person name="Simmons D.R."/>
            <person name="Longcore J.E."/>
            <person name="Mondo S.J."/>
            <person name="Seto K."/>
            <person name="Jeronimo G.H."/>
            <person name="Bonds A.E."/>
            <person name="Quandt C.A."/>
            <person name="Davis W.J."/>
            <person name="Chang Y."/>
            <person name="Federici B.A."/>
            <person name="Kuo A."/>
            <person name="LaButti K."/>
            <person name="Pangilinan J."/>
            <person name="Andreopoulos W."/>
            <person name="Tritt A."/>
            <person name="Riley R."/>
            <person name="Hundley H."/>
            <person name="Johnson J."/>
            <person name="Lipzen A."/>
            <person name="Barry K."/>
            <person name="Lang B.F."/>
            <person name="Cuomo C.A."/>
            <person name="Buchler N.E."/>
            <person name="Grigoriev I.V."/>
            <person name="Spatafora J.W."/>
            <person name="Stajich J.E."/>
            <person name="James T.Y."/>
        </authorList>
    </citation>
    <scope>NUCLEOTIDE SEQUENCE</scope>
    <source>
        <strain evidence="2">AG</strain>
    </source>
</reference>
<protein>
    <submittedName>
        <fullName evidence="2">Uncharacterized protein</fullName>
    </submittedName>
</protein>
<evidence type="ECO:0000313" key="2">
    <source>
        <dbReference type="EMBL" id="KAI8575164.1"/>
    </source>
</evidence>
<proteinExistence type="predicted"/>
<reference evidence="2" key="1">
    <citation type="submission" date="2021-06" db="EMBL/GenBank/DDBJ databases">
        <authorList>
            <consortium name="DOE Joint Genome Institute"/>
            <person name="Mondo S.J."/>
            <person name="Amses K.R."/>
            <person name="Simmons D.R."/>
            <person name="Longcore J.E."/>
            <person name="Seto K."/>
            <person name="Alves G.H."/>
            <person name="Bonds A.E."/>
            <person name="Quandt C.A."/>
            <person name="Davis W.J."/>
            <person name="Chang Y."/>
            <person name="Letcher P.M."/>
            <person name="Powell M.J."/>
            <person name="Kuo A."/>
            <person name="Labutti K."/>
            <person name="Pangilinan J."/>
            <person name="Andreopoulos W."/>
            <person name="Tritt A."/>
            <person name="Riley R."/>
            <person name="Hundley H."/>
            <person name="Johnson J."/>
            <person name="Lipzen A."/>
            <person name="Barry K."/>
            <person name="Berbee M.L."/>
            <person name="Buchler N.E."/>
            <person name="Grigoriev I.V."/>
            <person name="Spatafora J.W."/>
            <person name="Stajich J.E."/>
            <person name="James T.Y."/>
        </authorList>
    </citation>
    <scope>NUCLEOTIDE SEQUENCE</scope>
    <source>
        <strain evidence="2">AG</strain>
    </source>
</reference>
<dbReference type="GeneID" id="75917929"/>
<evidence type="ECO:0000313" key="3">
    <source>
        <dbReference type="Proteomes" id="UP001206595"/>
    </source>
</evidence>
<feature type="compositionally biased region" description="Polar residues" evidence="1">
    <location>
        <begin position="23"/>
        <end position="35"/>
    </location>
</feature>
<name>A0AAD5E1G4_UMBRA</name>
<feature type="compositionally biased region" description="Polar residues" evidence="1">
    <location>
        <begin position="1"/>
        <end position="14"/>
    </location>
</feature>
<organism evidence="2 3">
    <name type="scientific">Umbelopsis ramanniana AG</name>
    <dbReference type="NCBI Taxonomy" id="1314678"/>
    <lineage>
        <taxon>Eukaryota</taxon>
        <taxon>Fungi</taxon>
        <taxon>Fungi incertae sedis</taxon>
        <taxon>Mucoromycota</taxon>
        <taxon>Mucoromycotina</taxon>
        <taxon>Umbelopsidomycetes</taxon>
        <taxon>Umbelopsidales</taxon>
        <taxon>Umbelopsidaceae</taxon>
        <taxon>Umbelopsis</taxon>
    </lineage>
</organism>
<gene>
    <name evidence="2" type="ORF">K450DRAFT_263102</name>
</gene>
<dbReference type="AlphaFoldDB" id="A0AAD5E1G4"/>
<dbReference type="RefSeq" id="XP_051440168.1">
    <property type="nucleotide sequence ID" value="XM_051592587.1"/>
</dbReference>
<feature type="region of interest" description="Disordered" evidence="1">
    <location>
        <begin position="1"/>
        <end position="41"/>
    </location>
</feature>
<dbReference type="EMBL" id="MU620996">
    <property type="protein sequence ID" value="KAI8575164.1"/>
    <property type="molecule type" value="Genomic_DNA"/>
</dbReference>
<sequence length="354" mass="39631">MNTSKSSHAKSQSPLGGPDNPEQHQLPTPATSPEKTPTGRLSYANSVTKNIFKSPTNPLKTAITSTGSLFRNINPGAVVFDLSHLPTTQDIIEDALLAIFEKFTPASVRGYRQVGAKGNAIEILFDPSVAAVHRKTATEQGITFKDYEPKAVSTESMKTRLTFVKLRNMPLFPSEEAIVRVLSQSMATFGKIRNVSIFKKPVGHVIPSPPSLTDHSMLSIGLEVASIKQGPGWWKLNTSILKEIKYKKTITDFLEFIFTSDGPFHYATRDRMTAEEYDSLKQMLRHLSLEYSIKRARENKKNEHHLQTQINQLSLPYNVQDDGMANTRIQSLLLQLDQTQKEKLEVQAVRARIK</sequence>
<dbReference type="Proteomes" id="UP001206595">
    <property type="component" value="Unassembled WGS sequence"/>
</dbReference>
<keyword evidence="3" id="KW-1185">Reference proteome</keyword>
<evidence type="ECO:0000256" key="1">
    <source>
        <dbReference type="SAM" id="MobiDB-lite"/>
    </source>
</evidence>
<accession>A0AAD5E1G4</accession>